<gene>
    <name evidence="9" type="ORF">g.23002</name>
</gene>
<sequence>MGQWKFREDINFVAIVCTCLSFWDKTVRSSGILCQGDYAMPSDSQLKELRESNKLVIWVLGGPGSGKGTQCDKIVAKYNFTHISTGDLLRAEVETGTERAKALNAIMKEGALVPMNVVLALLAERMIATVKTSNGFLIDGYPRELAQGQEFEKSIKPCDLVLYMKANDNTLVQRLLNRGKTSGRTDDNEETIQKRLKTFHDHSDPIINNYTSKVSEIDSERDTEAIFSDVVSAIDAVKKS</sequence>
<keyword evidence="7" id="KW-0067">ATP-binding</keyword>
<dbReference type="PROSITE" id="PS00113">
    <property type="entry name" value="ADENYLATE_KINASE"/>
    <property type="match status" value="1"/>
</dbReference>
<dbReference type="CDD" id="cd01428">
    <property type="entry name" value="ADK"/>
    <property type="match status" value="1"/>
</dbReference>
<dbReference type="Gene3D" id="3.40.50.300">
    <property type="entry name" value="P-loop containing nucleotide triphosphate hydrolases"/>
    <property type="match status" value="1"/>
</dbReference>
<evidence type="ECO:0000256" key="1">
    <source>
        <dbReference type="ARBA" id="ARBA00004496"/>
    </source>
</evidence>
<dbReference type="EC" id="2.7.4.3" evidence="2"/>
<dbReference type="GO" id="GO:0004017">
    <property type="term" value="F:AMP kinase activity"/>
    <property type="evidence" value="ECO:0007669"/>
    <property type="project" value="UniProtKB-EC"/>
</dbReference>
<accession>A0A1B6M5G1</accession>
<keyword evidence="6 8" id="KW-0418">Kinase</keyword>
<comment type="subcellular location">
    <subcellularLocation>
        <location evidence="1">Cytoplasm</location>
    </subcellularLocation>
</comment>
<evidence type="ECO:0000256" key="2">
    <source>
        <dbReference type="ARBA" id="ARBA00012955"/>
    </source>
</evidence>
<proteinExistence type="inferred from homology"/>
<dbReference type="InterPro" id="IPR033690">
    <property type="entry name" value="Adenylat_kinase_CS"/>
</dbReference>
<evidence type="ECO:0000256" key="7">
    <source>
        <dbReference type="ARBA" id="ARBA00022840"/>
    </source>
</evidence>
<protein>
    <recommendedName>
        <fullName evidence="2">adenylate kinase</fullName>
        <ecNumber evidence="2">2.7.4.3</ecNumber>
    </recommendedName>
</protein>
<dbReference type="InterPro" id="IPR027417">
    <property type="entry name" value="P-loop_NTPase"/>
</dbReference>
<evidence type="ECO:0000256" key="4">
    <source>
        <dbReference type="ARBA" id="ARBA00022679"/>
    </source>
</evidence>
<dbReference type="Pfam" id="PF00406">
    <property type="entry name" value="ADK"/>
    <property type="match status" value="1"/>
</dbReference>
<name>A0A1B6M5G1_9HEMI</name>
<dbReference type="FunFam" id="3.40.50.300:FF:000315">
    <property type="entry name" value="Adenylate kinase 1"/>
    <property type="match status" value="1"/>
</dbReference>
<evidence type="ECO:0000256" key="5">
    <source>
        <dbReference type="ARBA" id="ARBA00022741"/>
    </source>
</evidence>
<dbReference type="HAMAP" id="MF_00235">
    <property type="entry name" value="Adenylate_kinase_Adk"/>
    <property type="match status" value="1"/>
</dbReference>
<dbReference type="AlphaFoldDB" id="A0A1B6M5G1"/>
<reference evidence="9" key="1">
    <citation type="submission" date="2015-11" db="EMBL/GenBank/DDBJ databases">
        <title>De novo transcriptome assembly of four potential Pierce s Disease insect vectors from Arizona vineyards.</title>
        <authorList>
            <person name="Tassone E.E."/>
        </authorList>
    </citation>
    <scope>NUCLEOTIDE SEQUENCE</scope>
</reference>
<dbReference type="InterPro" id="IPR000850">
    <property type="entry name" value="Adenylat/UMP-CMP_kin"/>
</dbReference>
<dbReference type="PANTHER" id="PTHR23359">
    <property type="entry name" value="NUCLEOTIDE KINASE"/>
    <property type="match status" value="1"/>
</dbReference>
<evidence type="ECO:0000256" key="6">
    <source>
        <dbReference type="ARBA" id="ARBA00022777"/>
    </source>
</evidence>
<comment type="similarity">
    <text evidence="8">Belongs to the adenylate kinase family.</text>
</comment>
<keyword evidence="5" id="KW-0547">Nucleotide-binding</keyword>
<keyword evidence="4 8" id="KW-0808">Transferase</keyword>
<dbReference type="PRINTS" id="PR00094">
    <property type="entry name" value="ADENYLTKNASE"/>
</dbReference>
<dbReference type="GO" id="GO:0005524">
    <property type="term" value="F:ATP binding"/>
    <property type="evidence" value="ECO:0007669"/>
    <property type="project" value="UniProtKB-KW"/>
</dbReference>
<dbReference type="GO" id="GO:0005737">
    <property type="term" value="C:cytoplasm"/>
    <property type="evidence" value="ECO:0007669"/>
    <property type="project" value="UniProtKB-SubCell"/>
</dbReference>
<evidence type="ECO:0000313" key="9">
    <source>
        <dbReference type="EMBL" id="JAT31152.1"/>
    </source>
</evidence>
<dbReference type="SUPFAM" id="SSF52540">
    <property type="entry name" value="P-loop containing nucleoside triphosphate hydrolases"/>
    <property type="match status" value="1"/>
</dbReference>
<evidence type="ECO:0000256" key="3">
    <source>
        <dbReference type="ARBA" id="ARBA00022490"/>
    </source>
</evidence>
<keyword evidence="3" id="KW-0963">Cytoplasm</keyword>
<dbReference type="EMBL" id="GEBQ01008825">
    <property type="protein sequence ID" value="JAT31152.1"/>
    <property type="molecule type" value="Transcribed_RNA"/>
</dbReference>
<organism evidence="9">
    <name type="scientific">Graphocephala atropunctata</name>
    <dbReference type="NCBI Taxonomy" id="36148"/>
    <lineage>
        <taxon>Eukaryota</taxon>
        <taxon>Metazoa</taxon>
        <taxon>Ecdysozoa</taxon>
        <taxon>Arthropoda</taxon>
        <taxon>Hexapoda</taxon>
        <taxon>Insecta</taxon>
        <taxon>Pterygota</taxon>
        <taxon>Neoptera</taxon>
        <taxon>Paraneoptera</taxon>
        <taxon>Hemiptera</taxon>
        <taxon>Auchenorrhyncha</taxon>
        <taxon>Membracoidea</taxon>
        <taxon>Cicadellidae</taxon>
        <taxon>Cicadellinae</taxon>
        <taxon>Cicadellini</taxon>
        <taxon>Graphocephala</taxon>
    </lineage>
</organism>
<evidence type="ECO:0000256" key="8">
    <source>
        <dbReference type="RuleBase" id="RU003330"/>
    </source>
</evidence>